<keyword evidence="2" id="KW-1185">Reference proteome</keyword>
<dbReference type="Proteomes" id="UP001055811">
    <property type="component" value="Linkage Group LG04"/>
</dbReference>
<accession>A0ACB9DXA3</accession>
<reference evidence="2" key="1">
    <citation type="journal article" date="2022" name="Mol. Ecol. Resour.">
        <title>The genomes of chicory, endive, great burdock and yacon provide insights into Asteraceae palaeo-polyploidization history and plant inulin production.</title>
        <authorList>
            <person name="Fan W."/>
            <person name="Wang S."/>
            <person name="Wang H."/>
            <person name="Wang A."/>
            <person name="Jiang F."/>
            <person name="Liu H."/>
            <person name="Zhao H."/>
            <person name="Xu D."/>
            <person name="Zhang Y."/>
        </authorList>
    </citation>
    <scope>NUCLEOTIDE SEQUENCE [LARGE SCALE GENOMIC DNA]</scope>
    <source>
        <strain evidence="2">cv. Punajuju</strain>
    </source>
</reference>
<sequence>MSTTLSAWGNLYTHVRALSRTEVVLLLVVYIAYGYNEGGAVGYILRGLRDWTNWLFYRGGIGVKGEESWEAWWDEELSHIRTFGGRVMEMILSLHFFIFQYVVIYKLDVQDSNT</sequence>
<proteinExistence type="predicted"/>
<name>A0ACB9DXA3_CICIN</name>
<gene>
    <name evidence="1" type="ORF">L2E82_22231</name>
</gene>
<reference evidence="1 2" key="2">
    <citation type="journal article" date="2022" name="Mol. Ecol. Resour.">
        <title>The genomes of chicory, endive, great burdock and yacon provide insights into Asteraceae paleo-polyploidization history and plant inulin production.</title>
        <authorList>
            <person name="Fan W."/>
            <person name="Wang S."/>
            <person name="Wang H."/>
            <person name="Wang A."/>
            <person name="Jiang F."/>
            <person name="Liu H."/>
            <person name="Zhao H."/>
            <person name="Xu D."/>
            <person name="Zhang Y."/>
        </authorList>
    </citation>
    <scope>NUCLEOTIDE SEQUENCE [LARGE SCALE GENOMIC DNA]</scope>
    <source>
        <strain evidence="2">cv. Punajuju</strain>
        <tissue evidence="1">Leaves</tissue>
    </source>
</reference>
<evidence type="ECO:0000313" key="2">
    <source>
        <dbReference type="Proteomes" id="UP001055811"/>
    </source>
</evidence>
<dbReference type="EMBL" id="CM042012">
    <property type="protein sequence ID" value="KAI3751185.1"/>
    <property type="molecule type" value="Genomic_DNA"/>
</dbReference>
<protein>
    <submittedName>
        <fullName evidence="1">Uncharacterized protein</fullName>
    </submittedName>
</protein>
<evidence type="ECO:0000313" key="1">
    <source>
        <dbReference type="EMBL" id="KAI3751185.1"/>
    </source>
</evidence>
<organism evidence="1 2">
    <name type="scientific">Cichorium intybus</name>
    <name type="common">Chicory</name>
    <dbReference type="NCBI Taxonomy" id="13427"/>
    <lineage>
        <taxon>Eukaryota</taxon>
        <taxon>Viridiplantae</taxon>
        <taxon>Streptophyta</taxon>
        <taxon>Embryophyta</taxon>
        <taxon>Tracheophyta</taxon>
        <taxon>Spermatophyta</taxon>
        <taxon>Magnoliopsida</taxon>
        <taxon>eudicotyledons</taxon>
        <taxon>Gunneridae</taxon>
        <taxon>Pentapetalae</taxon>
        <taxon>asterids</taxon>
        <taxon>campanulids</taxon>
        <taxon>Asterales</taxon>
        <taxon>Asteraceae</taxon>
        <taxon>Cichorioideae</taxon>
        <taxon>Cichorieae</taxon>
        <taxon>Cichoriinae</taxon>
        <taxon>Cichorium</taxon>
    </lineage>
</organism>
<comment type="caution">
    <text evidence="1">The sequence shown here is derived from an EMBL/GenBank/DDBJ whole genome shotgun (WGS) entry which is preliminary data.</text>
</comment>